<dbReference type="EMBL" id="MU857670">
    <property type="protein sequence ID" value="KAK4246624.1"/>
    <property type="molecule type" value="Genomic_DNA"/>
</dbReference>
<reference evidence="1" key="1">
    <citation type="journal article" date="2023" name="Mol. Phylogenet. Evol.">
        <title>Genome-scale phylogeny and comparative genomics of the fungal order Sordariales.</title>
        <authorList>
            <person name="Hensen N."/>
            <person name="Bonometti L."/>
            <person name="Westerberg I."/>
            <person name="Brannstrom I.O."/>
            <person name="Guillou S."/>
            <person name="Cros-Aarteil S."/>
            <person name="Calhoun S."/>
            <person name="Haridas S."/>
            <person name="Kuo A."/>
            <person name="Mondo S."/>
            <person name="Pangilinan J."/>
            <person name="Riley R."/>
            <person name="LaButti K."/>
            <person name="Andreopoulos B."/>
            <person name="Lipzen A."/>
            <person name="Chen C."/>
            <person name="Yan M."/>
            <person name="Daum C."/>
            <person name="Ng V."/>
            <person name="Clum A."/>
            <person name="Steindorff A."/>
            <person name="Ohm R.A."/>
            <person name="Martin F."/>
            <person name="Silar P."/>
            <person name="Natvig D.O."/>
            <person name="Lalanne C."/>
            <person name="Gautier V."/>
            <person name="Ament-Velasquez S.L."/>
            <person name="Kruys A."/>
            <person name="Hutchinson M.I."/>
            <person name="Powell A.J."/>
            <person name="Barry K."/>
            <person name="Miller A.N."/>
            <person name="Grigoriev I.V."/>
            <person name="Debuchy R."/>
            <person name="Gladieux P."/>
            <person name="Hiltunen Thoren M."/>
            <person name="Johannesson H."/>
        </authorList>
    </citation>
    <scope>NUCLEOTIDE SEQUENCE</scope>
    <source>
        <strain evidence="1">CBS 359.72</strain>
    </source>
</reference>
<name>A0AAN7CQU8_9PEZI</name>
<comment type="caution">
    <text evidence="1">The sequence shown here is derived from an EMBL/GenBank/DDBJ whole genome shotgun (WGS) entry which is preliminary data.</text>
</comment>
<reference evidence="1" key="2">
    <citation type="submission" date="2023-05" db="EMBL/GenBank/DDBJ databases">
        <authorList>
            <consortium name="Lawrence Berkeley National Laboratory"/>
            <person name="Steindorff A."/>
            <person name="Hensen N."/>
            <person name="Bonometti L."/>
            <person name="Westerberg I."/>
            <person name="Brannstrom I.O."/>
            <person name="Guillou S."/>
            <person name="Cros-Aarteil S."/>
            <person name="Calhoun S."/>
            <person name="Haridas S."/>
            <person name="Kuo A."/>
            <person name="Mondo S."/>
            <person name="Pangilinan J."/>
            <person name="Riley R."/>
            <person name="Labutti K."/>
            <person name="Andreopoulos B."/>
            <person name="Lipzen A."/>
            <person name="Chen C."/>
            <person name="Yanf M."/>
            <person name="Daum C."/>
            <person name="Ng V."/>
            <person name="Clum A."/>
            <person name="Ohm R."/>
            <person name="Martin F."/>
            <person name="Silar P."/>
            <person name="Natvig D."/>
            <person name="Lalanne C."/>
            <person name="Gautier V."/>
            <person name="Ament-Velasquez S.L."/>
            <person name="Kruys A."/>
            <person name="Hutchinson M.I."/>
            <person name="Powell A.J."/>
            <person name="Barry K."/>
            <person name="Miller A.N."/>
            <person name="Grigoriev I.V."/>
            <person name="Debuchy R."/>
            <person name="Gladieux P."/>
            <person name="Thoren M.H."/>
            <person name="Johannesson H."/>
        </authorList>
    </citation>
    <scope>NUCLEOTIDE SEQUENCE</scope>
    <source>
        <strain evidence="1">CBS 359.72</strain>
    </source>
</reference>
<organism evidence="1 2">
    <name type="scientific">Corynascus novoguineensis</name>
    <dbReference type="NCBI Taxonomy" id="1126955"/>
    <lineage>
        <taxon>Eukaryota</taxon>
        <taxon>Fungi</taxon>
        <taxon>Dikarya</taxon>
        <taxon>Ascomycota</taxon>
        <taxon>Pezizomycotina</taxon>
        <taxon>Sordariomycetes</taxon>
        <taxon>Sordariomycetidae</taxon>
        <taxon>Sordariales</taxon>
        <taxon>Chaetomiaceae</taxon>
        <taxon>Corynascus</taxon>
    </lineage>
</organism>
<keyword evidence="2" id="KW-1185">Reference proteome</keyword>
<proteinExistence type="predicted"/>
<sequence>MLVADAGAKTDSRALEVAESIVAPIRLLPQAYLKECHIRLAKTADGQLQQLARDTVSHACGFPTPPIPLPSNVTTTLTSLPRELRFRILAYTDLVTPSRQVTWSRHDRAYGRHIAQFFYCWEDTSLDENSPNMGCFCRCHHAGFSRTCRSWIPPGPSLFLICRVFYEDAQFIFFSRNRFIVLDYNDYHGSGPVPSSCAKSYLRPHSATFPLRHVRFFELVFPPYRPSSWPEPQHAAMQDWEATIDWLRSMIKPHALMLHFAVADLDEVSPDQYYRPVSNEGARETVMAYVRLLRPLSRLDDDGLAWFYAYLPHPVCRTEHFKASKIRYCDWVLDAEIALKKRAECCVLGSRYDNLCSNGKEEPDLGDWYNNH</sequence>
<protein>
    <recommendedName>
        <fullName evidence="3">F-box domain-containing protein</fullName>
    </recommendedName>
</protein>
<evidence type="ECO:0000313" key="1">
    <source>
        <dbReference type="EMBL" id="KAK4246624.1"/>
    </source>
</evidence>
<dbReference type="AlphaFoldDB" id="A0AAN7CQU8"/>
<accession>A0AAN7CQU8</accession>
<evidence type="ECO:0008006" key="3">
    <source>
        <dbReference type="Google" id="ProtNLM"/>
    </source>
</evidence>
<evidence type="ECO:0000313" key="2">
    <source>
        <dbReference type="Proteomes" id="UP001303647"/>
    </source>
</evidence>
<dbReference type="Proteomes" id="UP001303647">
    <property type="component" value="Unassembled WGS sequence"/>
</dbReference>
<gene>
    <name evidence="1" type="ORF">C7999DRAFT_41954</name>
</gene>